<organism evidence="9 10">
    <name type="scientific">Prorocentrum cordatum</name>
    <dbReference type="NCBI Taxonomy" id="2364126"/>
    <lineage>
        <taxon>Eukaryota</taxon>
        <taxon>Sar</taxon>
        <taxon>Alveolata</taxon>
        <taxon>Dinophyceae</taxon>
        <taxon>Prorocentrales</taxon>
        <taxon>Prorocentraceae</taxon>
        <taxon>Prorocentrum</taxon>
    </lineage>
</organism>
<evidence type="ECO:0000259" key="7">
    <source>
        <dbReference type="PROSITE" id="PS51484"/>
    </source>
</evidence>
<dbReference type="SMART" id="SM01225">
    <property type="entry name" value="G8"/>
    <property type="match status" value="2"/>
</dbReference>
<evidence type="ECO:0000256" key="5">
    <source>
        <dbReference type="ARBA" id="ARBA00023180"/>
    </source>
</evidence>
<dbReference type="Pfam" id="PF07691">
    <property type="entry name" value="PA14"/>
    <property type="match status" value="1"/>
</dbReference>
<evidence type="ECO:0000256" key="6">
    <source>
        <dbReference type="SAM" id="MobiDB-lite"/>
    </source>
</evidence>
<feature type="region of interest" description="Disordered" evidence="6">
    <location>
        <begin position="850"/>
        <end position="945"/>
    </location>
</feature>
<keyword evidence="3" id="KW-0732">Signal</keyword>
<gene>
    <name evidence="9" type="ORF">PCOR1329_LOCUS11174</name>
</gene>
<evidence type="ECO:0000256" key="1">
    <source>
        <dbReference type="ARBA" id="ARBA00004236"/>
    </source>
</evidence>
<accession>A0ABN9QLK0</accession>
<evidence type="ECO:0000313" key="10">
    <source>
        <dbReference type="Proteomes" id="UP001189429"/>
    </source>
</evidence>
<dbReference type="PANTHER" id="PTHR46769:SF2">
    <property type="entry name" value="FIBROCYSTIN-L ISOFORM 2 PRECURSOR-RELATED"/>
    <property type="match status" value="1"/>
</dbReference>
<dbReference type="Gene3D" id="3.90.182.10">
    <property type="entry name" value="Toxin - Anthrax Protective Antigen,domain 1"/>
    <property type="match status" value="1"/>
</dbReference>
<sequence>MKVSGLGSARKADGTALGQEAADDAIRAHPAMELQRVKYSSTGIVREKHYIHMVNADAGGTYKLAVSNPTYGTVNYVTLSPDDSESDVVTALQTVNISGTRTRLLTCMSLVVTLTNQGPVNRTYEVTADCVLPQGTLSHMSLFVPTALAGSVGATAGLLDVGTPGPSGTFRLGYDGVWSDPIDPRIGYWSVAYTLSTTLGDGTALEVEAWPAMIGEAAQESWEIFVRFRKPLGDVRLLDLDLKDFVGVPDSDLSAVYSISVVPVEDGDADALMMERVPMDLFEMPHPADTQAMVVTVETFGVLGAAENENVPAFYYLEELTPVLLSVYPSTVQGGSTLTAIVANSGAIEGNASANTSAITITLGSSIACAGLTDVTEAWSDSAWWNLSSGERVLNCTVSNGTAGVHRVRLLSVTQGLADPSTAPNVTYLPTVGDVSPLVGSLAGGTPFTMTGDGIVGMPCAQITVGGVACSEPEVSPLAVASVGWGGVVCLTPDVLNGTSLEEAPEEVEAEIVLLRPTPVSVGTFVYAANRTPAVTAVSPETHSAGLTVELVLSGQRLGGGGTLPAVSFGGRPCVVEEHSESHVGCWLQRSVPAPPANATAQPEVWVEGLGRAAVSASATFTSRLEVTGVSPGYATIAGGAIITLTGSGFHPSDPSKQEIFLELPDGTEHACVVLSGSDTELRCQLESPAVADDYIFSFYDMGTVLGRRLSSAGARGRIDCARDRSPKTKGHCLAKSIMSMGRVRSMGAEHSLAKGLTKLAAVPPAHAFSGPPEGRAARAPGSPAGRGPPRQPPAGRRLSVATQTSSSATSSGSSTLTSTTQTSTSTLTSTTQTSTLTSATATNIIASSRTTASTSTATSSTTVTSTAMSSTTATSTTEVTTTSTLTSTTATSSISSSEATTSAWLTSTPASSTGTASGTTTSEHTTSETATSTSTLSSTSITSSTTLQTVSETSSVTLTSTSLTSSVSDFTTSESSTSTLTYSITSLSTTGHTTSESSTSTLTSTTGSSTTYSGTSSTSITYSLSSSSETSTTLSSTTATSTTATSTSTVTSTTTTTTRFPDTAATVRVTLNGVSSRCAAAEGCSILYSQAATPKLLDVHPLNGSFGTNVSVVLEGQLNGDKMRVFFGDVQCPVSSWRVEAGDYQLSRGDVFGLEGFNLTQTVLEVPVCEFSATEVPVHVFVDPEGYALHGSPYLGANFQFEQQLLLFSVSPMSGSLYGGVELTILGSGFSSVPEENFVTVGSRVCPVSAASFGELRCWSPAAPEGAAGAQEVHVVVGPSGTGAGLSADFYLFGSAVPIADFGAHSPDSSGTTSALNFESDLGTELGLGTSYFFGAVWRGYLAIATPGTYVFSLVSDDGSALWVDDVLVVDNQGFHGALEVKGTVSYLEEGDHYIEVKYQQGTSTSSLVFSYSGPDTGEVTATVPEAALKQLPSAAGPSLQFEYLSSGSSPQALAVAVVSSAAEVELVVDGSGFGSAPGAVAFGSHRDPKANVQCTSAFWSDAQVRCVAQDVPAGLWTVRLWQPAAGWSSAAPELLDLAPSVSEVEVRGTVLPATAGGTLRAGLRGGVELTLRGEHLGLDLDQTEVLVCGRPCRVLEARNSSSLRCETPERRSAVLADLYPAAFPAEDLAPHASVFYTDQGRGDEDEVALANSTFTSSVDREINFYYDLSWHNREECWFAFELPPSQVARLQTVSIFPPTDPNQRALATETVFEVKNLSDGSWAQVASLTEAVITGSTIAQGWNVFGTEGVLAQAFRVRLLPGICNTQGELLRGARFSGVLLDADESGVCDISVGRVLHPLASRASARVNTSVELVHEFSRTPLLTSLSPTSGSARGGTLVTLRGSGLTPYVSDAPAANPTLLRVMLNGYACQVTSVNDTHAECVTAVRDGGIHPASTSVWVSGKGYATVVGAESETTFRYIDRWSDVRSWLDSEPPFDGDSVIVPEGQAILLDVNSPKLFLVVVSGILEFDRKDLTFNATYIWVAGGSFSVGTEDDPFLQRATITLHGDRWHTIELPFIGAKMLAVTNLGGLHTGCSTQGNRLTSAGFTAESNVCGVRSVGKLDLHGRPQTSWTRLVATAPAGSTVLQLEEPVDWEVGAKVILTTSELGQRDEVLTVRSVSQDGFALEVDEPLQHEHIGEWYFHESTTPTDLRAAVGLLTRNVKVQGDDASEQHGSAYMFGAHVGAFMGGQLRIENTELFRTGQAANLGRYSSHWHVLSSGRNVDVMDIAYLRNNSYHDTFQRAVVVHGTDYATVMHNVAYHVRGHMFFTETGQEHYALFEHNLAVEPLPHHLLLDDDETPAGFWLPGFTGWHRSNLAVNCHRGWRVRKLEGVALEQSDLTFFNNSAHACGFGWHLKPPHAPPTMNTFQTFTAFRCATGMFYYGTGNIHHVDHRFVECGVGHFQNHFSGRLSDEPFFEDMLLVGNIDNTAGYSTGVSLGDRTPKDNEHYFISGLKVINYFDTPVLYGCFMTMCTIRVERAEWYHSSVRTSSSELISGIFHDLDGTLTGYPNGFVSMYTPFNEWDGLCHVTDQHRGGIVCGKDDGTLRMRRLLVNNQEPWQLDLNELMVRTDVANSSISFTVLNLWGWAVPVVSEKVYDIKVDNANDFQQLTLGYSGTSGYVFEEHGWVTRVQPQDEGVVVHLNYSTWRDHFDAELGEASSGWPLGEAQGQAISWEPTMNDSFGSYAMKLWRHQCDLYDLTNESQEICSGEYVNQTGTDLKLDLEEEPDLPQVAGRLTAALSAHIGDPRQVWNTYWARECPDWGCPEPVPYTAPMDPVRLWSDASKWPGGQLPQEGDTVVINVSDYVMLDIETPLLQWVVIEGKLEFARNVSSRLNCHSAKVWGTLEIGTADDPIPPGVHATVALYGEELDQTPVMVEGLFMVNKVVGVLGTLTAFGSDIGSALWAKLNGTAVAGAQELVLRGNLSEWPAGAEIGISATEYPQPPRTTDTEIVNIAGQPVYDSATDTTLVRLSQALVKRHYGGEIPQNGGGHWSRVRLEATVALLSGRSNVVFRTGEGDGYHGGHVVVGGSQDGVWVGTAHMQAVDFVSMGKFFHEYPALHFKYQGLSSGEDNSTVTRCIFRSSQAGAVAGDGVRHLALRGNIFDRTYRTALWIMSTAVGDGVVITGNVAILDAAPPARDDRLGQRLRCLPHRGAHSDPRGQHRRWLRGHWLHDPPFPGGLRRG</sequence>
<dbReference type="InterPro" id="IPR011050">
    <property type="entry name" value="Pectin_lyase_fold/virulence"/>
</dbReference>
<comment type="subcellular location">
    <subcellularLocation>
        <location evidence="1">Cell membrane</location>
    </subcellularLocation>
</comment>
<dbReference type="InterPro" id="IPR052387">
    <property type="entry name" value="Fibrocystin"/>
</dbReference>
<dbReference type="InterPro" id="IPR014756">
    <property type="entry name" value="Ig_E-set"/>
</dbReference>
<keyword evidence="10" id="KW-1185">Reference proteome</keyword>
<evidence type="ECO:0000313" key="9">
    <source>
        <dbReference type="EMBL" id="CAK0804339.1"/>
    </source>
</evidence>
<evidence type="ECO:0000256" key="2">
    <source>
        <dbReference type="ARBA" id="ARBA00022475"/>
    </source>
</evidence>
<dbReference type="InterPro" id="IPR011658">
    <property type="entry name" value="PA14_dom"/>
</dbReference>
<dbReference type="Proteomes" id="UP001189429">
    <property type="component" value="Unassembled WGS sequence"/>
</dbReference>
<feature type="compositionally biased region" description="Low complexity" evidence="6">
    <location>
        <begin position="771"/>
        <end position="835"/>
    </location>
</feature>
<dbReference type="InterPro" id="IPR019316">
    <property type="entry name" value="G8_domain"/>
</dbReference>
<protein>
    <recommendedName>
        <fullName evidence="11">Fibrocystin-L</fullName>
    </recommendedName>
</protein>
<comment type="caution">
    <text evidence="9">The sequence shown here is derived from an EMBL/GenBank/DDBJ whole genome shotgun (WGS) entry which is preliminary data.</text>
</comment>
<dbReference type="Gene3D" id="2.60.40.10">
    <property type="entry name" value="Immunoglobulins"/>
    <property type="match status" value="4"/>
</dbReference>
<dbReference type="SUPFAM" id="SSF56988">
    <property type="entry name" value="Anthrax protective antigen"/>
    <property type="match status" value="1"/>
</dbReference>
<dbReference type="Pfam" id="PF01833">
    <property type="entry name" value="TIG"/>
    <property type="match status" value="4"/>
</dbReference>
<keyword evidence="2" id="KW-0472">Membrane</keyword>
<keyword evidence="5" id="KW-0325">Glycoprotein</keyword>
<dbReference type="PROSITE" id="PS51484">
    <property type="entry name" value="G8"/>
    <property type="match status" value="2"/>
</dbReference>
<dbReference type="SUPFAM" id="SSF51126">
    <property type="entry name" value="Pectin lyase-like"/>
    <property type="match status" value="1"/>
</dbReference>
<dbReference type="SUPFAM" id="SSF81296">
    <property type="entry name" value="E set domains"/>
    <property type="match status" value="2"/>
</dbReference>
<dbReference type="EMBL" id="CAUYUJ010003214">
    <property type="protein sequence ID" value="CAK0804339.1"/>
    <property type="molecule type" value="Genomic_DNA"/>
</dbReference>
<keyword evidence="4" id="KW-0677">Repeat</keyword>
<dbReference type="SMART" id="SM00758">
    <property type="entry name" value="PA14"/>
    <property type="match status" value="1"/>
</dbReference>
<evidence type="ECO:0000259" key="8">
    <source>
        <dbReference type="PROSITE" id="PS51820"/>
    </source>
</evidence>
<proteinExistence type="predicted"/>
<dbReference type="Pfam" id="PF10162">
    <property type="entry name" value="G8"/>
    <property type="match status" value="2"/>
</dbReference>
<dbReference type="CDD" id="cd00603">
    <property type="entry name" value="IPT_PCSR"/>
    <property type="match status" value="6"/>
</dbReference>
<feature type="domain" description="PA14" evidence="8">
    <location>
        <begin position="1282"/>
        <end position="1429"/>
    </location>
</feature>
<evidence type="ECO:0000256" key="4">
    <source>
        <dbReference type="ARBA" id="ARBA00022737"/>
    </source>
</evidence>
<dbReference type="PROSITE" id="PS51820">
    <property type="entry name" value="PA14"/>
    <property type="match status" value="1"/>
</dbReference>
<feature type="region of interest" description="Disordered" evidence="6">
    <location>
        <begin position="765"/>
        <end position="835"/>
    </location>
</feature>
<dbReference type="PANTHER" id="PTHR46769">
    <property type="entry name" value="POLYCYSTIC KIDNEY AND HEPATIC DISEASE 1 (AUTOSOMAL RECESSIVE)-LIKE 1"/>
    <property type="match status" value="1"/>
</dbReference>
<reference evidence="9" key="1">
    <citation type="submission" date="2023-10" db="EMBL/GenBank/DDBJ databases">
        <authorList>
            <person name="Chen Y."/>
            <person name="Shah S."/>
            <person name="Dougan E. K."/>
            <person name="Thang M."/>
            <person name="Chan C."/>
        </authorList>
    </citation>
    <scope>NUCLEOTIDE SEQUENCE [LARGE SCALE GENOMIC DNA]</scope>
</reference>
<feature type="domain" description="G8" evidence="7">
    <location>
        <begin position="1930"/>
        <end position="2080"/>
    </location>
</feature>
<dbReference type="SMART" id="SM00429">
    <property type="entry name" value="IPT"/>
    <property type="match status" value="5"/>
</dbReference>
<dbReference type="InterPro" id="IPR037524">
    <property type="entry name" value="PA14/GLEYA"/>
</dbReference>
<dbReference type="InterPro" id="IPR002909">
    <property type="entry name" value="IPT_dom"/>
</dbReference>
<evidence type="ECO:0008006" key="11">
    <source>
        <dbReference type="Google" id="ProtNLM"/>
    </source>
</evidence>
<feature type="domain" description="G8" evidence="7">
    <location>
        <begin position="2786"/>
        <end position="2911"/>
    </location>
</feature>
<keyword evidence="2" id="KW-1003">Cell membrane</keyword>
<name>A0ABN9QLK0_9DINO</name>
<dbReference type="InterPro" id="IPR013783">
    <property type="entry name" value="Ig-like_fold"/>
</dbReference>
<dbReference type="Pfam" id="PF24606">
    <property type="entry name" value="CEMIP_beta-hel"/>
    <property type="match status" value="1"/>
</dbReference>
<feature type="region of interest" description="Disordered" evidence="6">
    <location>
        <begin position="990"/>
        <end position="1058"/>
    </location>
</feature>
<dbReference type="InterPro" id="IPR055401">
    <property type="entry name" value="CEMIP_beta-hel_dom"/>
</dbReference>
<evidence type="ECO:0000256" key="3">
    <source>
        <dbReference type="ARBA" id="ARBA00022729"/>
    </source>
</evidence>